<feature type="compositionally biased region" description="Basic and acidic residues" evidence="1">
    <location>
        <begin position="1"/>
        <end position="28"/>
    </location>
</feature>
<accession>A0A2N5UZW6</accession>
<evidence type="ECO:0008006" key="4">
    <source>
        <dbReference type="Google" id="ProtNLM"/>
    </source>
</evidence>
<organism evidence="2 3">
    <name type="scientific">Puccinia coronata f. sp. avenae</name>
    <dbReference type="NCBI Taxonomy" id="200324"/>
    <lineage>
        <taxon>Eukaryota</taxon>
        <taxon>Fungi</taxon>
        <taxon>Dikarya</taxon>
        <taxon>Basidiomycota</taxon>
        <taxon>Pucciniomycotina</taxon>
        <taxon>Pucciniomycetes</taxon>
        <taxon>Pucciniales</taxon>
        <taxon>Pucciniaceae</taxon>
        <taxon>Puccinia</taxon>
    </lineage>
</organism>
<protein>
    <recommendedName>
        <fullName evidence="4">SAM domain-containing protein</fullName>
    </recommendedName>
</protein>
<dbReference type="EMBL" id="PGCJ01000149">
    <property type="protein sequence ID" value="PLW43291.1"/>
    <property type="molecule type" value="Genomic_DNA"/>
</dbReference>
<reference evidence="2 3" key="1">
    <citation type="submission" date="2017-11" db="EMBL/GenBank/DDBJ databases">
        <title>De novo assembly and phasing of dikaryotic genomes from two isolates of Puccinia coronata f. sp. avenae, the causal agent of oat crown rust.</title>
        <authorList>
            <person name="Miller M.E."/>
            <person name="Zhang Y."/>
            <person name="Omidvar V."/>
            <person name="Sperschneider J."/>
            <person name="Schwessinger B."/>
            <person name="Raley C."/>
            <person name="Palmer J.M."/>
            <person name="Garnica D."/>
            <person name="Upadhyaya N."/>
            <person name="Rathjen J."/>
            <person name="Taylor J.M."/>
            <person name="Park R.F."/>
            <person name="Dodds P.N."/>
            <person name="Hirsch C.D."/>
            <person name="Kianian S.F."/>
            <person name="Figueroa M."/>
        </authorList>
    </citation>
    <scope>NUCLEOTIDE SEQUENCE [LARGE SCALE GENOMIC DNA]</scope>
    <source>
        <strain evidence="2">12NC29</strain>
    </source>
</reference>
<evidence type="ECO:0000256" key="1">
    <source>
        <dbReference type="SAM" id="MobiDB-lite"/>
    </source>
</evidence>
<evidence type="ECO:0000313" key="2">
    <source>
        <dbReference type="EMBL" id="PLW43291.1"/>
    </source>
</evidence>
<dbReference type="AlphaFoldDB" id="A0A2N5UZW6"/>
<evidence type="ECO:0000313" key="3">
    <source>
        <dbReference type="Proteomes" id="UP000235388"/>
    </source>
</evidence>
<dbReference type="OrthoDB" id="2506803at2759"/>
<dbReference type="Proteomes" id="UP000235388">
    <property type="component" value="Unassembled WGS sequence"/>
</dbReference>
<sequence length="253" mass="28253">MDNPKDKASRAHKEDLMDRTLRRLEARRNGPRNVRTLQGSTSAIPANGDEEQSEGPDLSGLSFYIDKIYAEHKVHTAYNRIHMVHLDPSNSDCYILLSPGNTEEWAQALADKIPGVSPTSPPNSIRWLDCQYQRSRNQSRQPTGGMDPVLALSKIGQWFAGQGRPHCTTSPPSPVVGNVEHTLGEYLEFIQLAPHRREGVLNILLSNNIDHYKMFKLVTVESLTGIGLNIGVITKLRSNVIKFQAHLATRTCH</sequence>
<proteinExistence type="predicted"/>
<name>A0A2N5UZW6_9BASI</name>
<feature type="region of interest" description="Disordered" evidence="1">
    <location>
        <begin position="1"/>
        <end position="56"/>
    </location>
</feature>
<gene>
    <name evidence="2" type="ORF">PCANC_17388</name>
</gene>
<feature type="compositionally biased region" description="Polar residues" evidence="1">
    <location>
        <begin position="35"/>
        <end position="44"/>
    </location>
</feature>
<comment type="caution">
    <text evidence="2">The sequence shown here is derived from an EMBL/GenBank/DDBJ whole genome shotgun (WGS) entry which is preliminary data.</text>
</comment>
<keyword evidence="3" id="KW-1185">Reference proteome</keyword>